<dbReference type="InterPro" id="IPR006101">
    <property type="entry name" value="Glyco_hydro_2"/>
</dbReference>
<dbReference type="RefSeq" id="WP_102942532.1">
    <property type="nucleotide sequence ID" value="NZ_QLTR01000021.1"/>
</dbReference>
<dbReference type="InterPro" id="IPR006104">
    <property type="entry name" value="Glyco_hydro_2_N"/>
</dbReference>
<keyword evidence="8 10" id="KW-0326">Glycosidase</keyword>
<dbReference type="Gene3D" id="2.70.98.10">
    <property type="match status" value="1"/>
</dbReference>
<dbReference type="PRINTS" id="PR00132">
    <property type="entry name" value="GLHYDRLASE2"/>
</dbReference>
<comment type="catalytic activity">
    <reaction evidence="1 10">
        <text>Hydrolysis of terminal non-reducing beta-D-galactose residues in beta-D-galactosides.</text>
        <dbReference type="EC" id="3.2.1.23"/>
    </reaction>
</comment>
<accession>A0A2J8GK93</accession>
<dbReference type="Pfam" id="PF02836">
    <property type="entry name" value="Glyco_hydro_2_C"/>
    <property type="match status" value="1"/>
</dbReference>
<dbReference type="InterPro" id="IPR017853">
    <property type="entry name" value="GH"/>
</dbReference>
<evidence type="ECO:0000256" key="2">
    <source>
        <dbReference type="ARBA" id="ARBA00001959"/>
    </source>
</evidence>
<dbReference type="FunFam" id="3.20.20.80:FF:000018">
    <property type="entry name" value="Beta-galactosidase"/>
    <property type="match status" value="1"/>
</dbReference>
<evidence type="ECO:0000256" key="8">
    <source>
        <dbReference type="ARBA" id="ARBA00023295"/>
    </source>
</evidence>
<sequence>MRTFEQIISAREWENQHVTHHNVLAAHAPLKAYANKEAALTKQGSENQLSLNGEWKFKLFDCPESVLAASVESDFDDSAWDTIAVPSNWQLQGFDKPIYTNVKYPFADTPPYVPEENPTGLYRLNFNVPKHFAGKRQTITFDGVNSAFHLWCNGKWVGYSQDSRLAAEFDLTDFLVEGENQLSAMVIRWSDGSYLEDQDMWWLSGIFRNVTLLAKPQISIQDVQILTPLDACYRDGWLNVTTSISEKNAANRVEVELFDAQGNSVFGVKSSSCGQRIIDEKGPWLERAEHNIYVENPHKWSAESPYLYRCVVTLFNGDEQLDSEAYNVGFRNVEITDGLLKVNGKAILVRGANRHEHHPETGHTMTRETMLQDIKLLKQHNFNAVRTAHYPNDPLWYELCDEYGLYLVDEANIETHGQFPMCRLSDDTTWLNAYMRRITRLVERDKNHPSVIIWSLGNESGIGGNHHAMYQWTKLRDPSRPIQYEGGGSNTAATDIIVPMYSRVDKDQVHRIDPTVTPKYALKKWLGLPGEDRPLILCEYAHAMGNSLGSFNKYWQAFRDYPRLQGGFIWDWVDQGITKTDDNGTKYWAYGGDFGDEINDRQFCINGLIFPDRTLHPTVLEAKHAQQFYQFKLLGTEPLIIKVTSENLFTSSENEQLSWTITEDGLVIESGETPLVVDAEQSIQLQLTKALPEVKVGKSYHLNLKVSLIGDTAWAQAGHTTATHQFELPSASSLALKKAKPRGVLTSSMFADNAMISGEDFSIRFNKETGVIDSWIVGGEEKLISGPKDNFYRAPLDNDIGVSEVDRVDPNAWSARWDAAGINQLDVECVELQLFDKPTVVEVVTQFVHKNAQGVLMATVWTYHVYADGTVSIDVDARVAKSAPPLARVGMELALPQKQQSVEWFGRGPHENYPDRLDSAHIGRYTACQDEMHTGYIFPSDSGLRCDVKEAHIGELSVQGDFHLSVSRFAQENVAQAKHTNELNDSGNLFVRIDGFHMGVGGDDSWTPSVHDEFKLDRERYRYQVELKF</sequence>
<keyword evidence="7" id="KW-0915">Sodium</keyword>
<keyword evidence="6 10" id="KW-0378">Hydrolase</keyword>
<reference evidence="11 12" key="1">
    <citation type="submission" date="2018-06" db="EMBL/GenBank/DDBJ databases">
        <title>Freshwater and sediment microbial communities from various areas in North America, analyzing microbe dynamics in response to fracking.</title>
        <authorList>
            <person name="Lamendella R."/>
        </authorList>
    </citation>
    <scope>NUCLEOTIDE SEQUENCE [LARGE SCALE GENOMIC DNA]</scope>
    <source>
        <strain evidence="11 12">99A</strain>
    </source>
</reference>
<evidence type="ECO:0000256" key="5">
    <source>
        <dbReference type="ARBA" id="ARBA00013303"/>
    </source>
</evidence>
<dbReference type="Pfam" id="PF02929">
    <property type="entry name" value="Bgal_small_N"/>
    <property type="match status" value="1"/>
</dbReference>
<dbReference type="GO" id="GO:0004565">
    <property type="term" value="F:beta-galactosidase activity"/>
    <property type="evidence" value="ECO:0007669"/>
    <property type="project" value="UniProtKB-EC"/>
</dbReference>
<dbReference type="STRING" id="1348635.GCA_000740015_01083"/>
<comment type="similarity">
    <text evidence="3 10">Belongs to the glycosyl hydrolase 2 family.</text>
</comment>
<dbReference type="InterPro" id="IPR023230">
    <property type="entry name" value="Glyco_hydro_2_CS"/>
</dbReference>
<dbReference type="InterPro" id="IPR050347">
    <property type="entry name" value="Bact_Beta-galactosidase"/>
</dbReference>
<dbReference type="GO" id="GO:0030246">
    <property type="term" value="F:carbohydrate binding"/>
    <property type="evidence" value="ECO:0007669"/>
    <property type="project" value="InterPro"/>
</dbReference>
<name>A0A2J8GK93_VIBDI</name>
<dbReference type="NCBIfam" id="NF007074">
    <property type="entry name" value="PRK09525.1"/>
    <property type="match status" value="1"/>
</dbReference>
<evidence type="ECO:0000313" key="12">
    <source>
        <dbReference type="Proteomes" id="UP000248729"/>
    </source>
</evidence>
<protein>
    <recommendedName>
        <fullName evidence="5 10">Beta-galactosidase</fullName>
        <ecNumber evidence="4 10">3.2.1.23</ecNumber>
    </recommendedName>
    <alternativeName>
        <fullName evidence="9 10">Lactase</fullName>
    </alternativeName>
</protein>
<dbReference type="AlphaFoldDB" id="A0A2J8GK93"/>
<dbReference type="InterPro" id="IPR036156">
    <property type="entry name" value="Beta-gal/glucu_dom_sf"/>
</dbReference>
<dbReference type="Pfam" id="PF16353">
    <property type="entry name" value="LacZ_4"/>
    <property type="match status" value="1"/>
</dbReference>
<dbReference type="InterPro" id="IPR013783">
    <property type="entry name" value="Ig-like_fold"/>
</dbReference>
<dbReference type="EMBL" id="QLTR01000021">
    <property type="protein sequence ID" value="RAS60512.1"/>
    <property type="molecule type" value="Genomic_DNA"/>
</dbReference>
<dbReference type="InterPro" id="IPR004199">
    <property type="entry name" value="B-gal_small/dom_5"/>
</dbReference>
<dbReference type="PROSITE" id="PS00608">
    <property type="entry name" value="GLYCOSYL_HYDROL_F2_2"/>
    <property type="match status" value="1"/>
</dbReference>
<evidence type="ECO:0000256" key="6">
    <source>
        <dbReference type="ARBA" id="ARBA00022801"/>
    </source>
</evidence>
<dbReference type="SUPFAM" id="SSF49303">
    <property type="entry name" value="beta-Galactosidase/glucuronidase domain"/>
    <property type="match status" value="2"/>
</dbReference>
<dbReference type="Gene3D" id="2.60.120.260">
    <property type="entry name" value="Galactose-binding domain-like"/>
    <property type="match status" value="1"/>
</dbReference>
<dbReference type="SUPFAM" id="SSF74650">
    <property type="entry name" value="Galactose mutarotase-like"/>
    <property type="match status" value="1"/>
</dbReference>
<dbReference type="Proteomes" id="UP000248729">
    <property type="component" value="Unassembled WGS sequence"/>
</dbReference>
<dbReference type="InterPro" id="IPR006102">
    <property type="entry name" value="Ig-like_GH2"/>
</dbReference>
<evidence type="ECO:0000256" key="10">
    <source>
        <dbReference type="RuleBase" id="RU361154"/>
    </source>
</evidence>
<dbReference type="Pfam" id="PF02837">
    <property type="entry name" value="Glyco_hydro_2_N"/>
    <property type="match status" value="1"/>
</dbReference>
<dbReference type="InterPro" id="IPR032312">
    <property type="entry name" value="LacZ_4"/>
</dbReference>
<evidence type="ECO:0000256" key="9">
    <source>
        <dbReference type="ARBA" id="ARBA00032230"/>
    </source>
</evidence>
<dbReference type="PROSITE" id="PS00719">
    <property type="entry name" value="GLYCOSYL_HYDROL_F2_1"/>
    <property type="match status" value="1"/>
</dbReference>
<evidence type="ECO:0000256" key="7">
    <source>
        <dbReference type="ARBA" id="ARBA00023053"/>
    </source>
</evidence>
<dbReference type="EC" id="3.2.1.23" evidence="4 10"/>
<dbReference type="SMART" id="SM01038">
    <property type="entry name" value="Bgal_small_N"/>
    <property type="match status" value="1"/>
</dbReference>
<comment type="caution">
    <text evidence="11">The sequence shown here is derived from an EMBL/GenBank/DDBJ whole genome shotgun (WGS) entry which is preliminary data.</text>
</comment>
<dbReference type="PANTHER" id="PTHR46323">
    <property type="entry name" value="BETA-GALACTOSIDASE"/>
    <property type="match status" value="1"/>
</dbReference>
<evidence type="ECO:0000256" key="1">
    <source>
        <dbReference type="ARBA" id="ARBA00001412"/>
    </source>
</evidence>
<gene>
    <name evidence="11" type="ORF">DET48_12117</name>
</gene>
<dbReference type="Gene3D" id="2.60.40.10">
    <property type="entry name" value="Immunoglobulins"/>
    <property type="match status" value="2"/>
</dbReference>
<dbReference type="PANTHER" id="PTHR46323:SF2">
    <property type="entry name" value="BETA-GALACTOSIDASE"/>
    <property type="match status" value="1"/>
</dbReference>
<dbReference type="InterPro" id="IPR008979">
    <property type="entry name" value="Galactose-bd-like_sf"/>
</dbReference>
<dbReference type="InterPro" id="IPR014718">
    <property type="entry name" value="GH-type_carb-bd"/>
</dbReference>
<evidence type="ECO:0000313" key="11">
    <source>
        <dbReference type="EMBL" id="RAS60512.1"/>
    </source>
</evidence>
<dbReference type="Gene3D" id="3.20.20.80">
    <property type="entry name" value="Glycosidases"/>
    <property type="match status" value="1"/>
</dbReference>
<dbReference type="InterPro" id="IPR011013">
    <property type="entry name" value="Gal_mutarotase_sf_dom"/>
</dbReference>
<evidence type="ECO:0000256" key="3">
    <source>
        <dbReference type="ARBA" id="ARBA00007401"/>
    </source>
</evidence>
<evidence type="ECO:0000256" key="4">
    <source>
        <dbReference type="ARBA" id="ARBA00012756"/>
    </source>
</evidence>
<dbReference type="GO" id="GO:0005990">
    <property type="term" value="P:lactose catabolic process"/>
    <property type="evidence" value="ECO:0007669"/>
    <property type="project" value="TreeGrafter"/>
</dbReference>
<organism evidence="11 12">
    <name type="scientific">Vibrio diazotrophicus</name>
    <dbReference type="NCBI Taxonomy" id="685"/>
    <lineage>
        <taxon>Bacteria</taxon>
        <taxon>Pseudomonadati</taxon>
        <taxon>Pseudomonadota</taxon>
        <taxon>Gammaproteobacteria</taxon>
        <taxon>Vibrionales</taxon>
        <taxon>Vibrionaceae</taxon>
        <taxon>Vibrio</taxon>
    </lineage>
</organism>
<dbReference type="SUPFAM" id="SSF51445">
    <property type="entry name" value="(Trans)glycosidases"/>
    <property type="match status" value="1"/>
</dbReference>
<dbReference type="Pfam" id="PF00703">
    <property type="entry name" value="Glyco_hydro_2"/>
    <property type="match status" value="1"/>
</dbReference>
<dbReference type="GO" id="GO:0009341">
    <property type="term" value="C:beta-galactosidase complex"/>
    <property type="evidence" value="ECO:0007669"/>
    <property type="project" value="InterPro"/>
</dbReference>
<proteinExistence type="inferred from homology"/>
<dbReference type="InterPro" id="IPR023232">
    <property type="entry name" value="Glyco_hydro_2_AS"/>
</dbReference>
<dbReference type="InterPro" id="IPR006103">
    <property type="entry name" value="Glyco_hydro_2_cat"/>
</dbReference>
<dbReference type="SUPFAM" id="SSF49785">
    <property type="entry name" value="Galactose-binding domain-like"/>
    <property type="match status" value="1"/>
</dbReference>
<comment type="cofactor">
    <cofactor evidence="2">
        <name>Na(+)</name>
        <dbReference type="ChEBI" id="CHEBI:29101"/>
    </cofactor>
</comment>